<keyword evidence="8" id="KW-1185">Reference proteome</keyword>
<protein>
    <submittedName>
        <fullName evidence="7">Putative set3 histone deacetylase complex component set3p</fullName>
    </submittedName>
</protein>
<dbReference type="SUPFAM" id="SSF57903">
    <property type="entry name" value="FYVE/PHD zinc finger"/>
    <property type="match status" value="1"/>
</dbReference>
<dbReference type="PROSITE" id="PS50016">
    <property type="entry name" value="ZF_PHD_2"/>
    <property type="match status" value="1"/>
</dbReference>
<organism evidence="7 8">
    <name type="scientific">Malassezia pachydermatis</name>
    <dbReference type="NCBI Taxonomy" id="77020"/>
    <lineage>
        <taxon>Eukaryota</taxon>
        <taxon>Fungi</taxon>
        <taxon>Dikarya</taxon>
        <taxon>Basidiomycota</taxon>
        <taxon>Ustilaginomycotina</taxon>
        <taxon>Malasseziomycetes</taxon>
        <taxon>Malasseziales</taxon>
        <taxon>Malasseziaceae</taxon>
        <taxon>Malassezia</taxon>
    </lineage>
</organism>
<dbReference type="PROSITE" id="PS01359">
    <property type="entry name" value="ZF_PHD_1"/>
    <property type="match status" value="1"/>
</dbReference>
<evidence type="ECO:0000256" key="2">
    <source>
        <dbReference type="ARBA" id="ARBA00022771"/>
    </source>
</evidence>
<dbReference type="EMBL" id="LGAV01000005">
    <property type="protein sequence ID" value="KOS13608.1"/>
    <property type="molecule type" value="Genomic_DNA"/>
</dbReference>
<dbReference type="AlphaFoldDB" id="A0A0M8MKX0"/>
<keyword evidence="3" id="KW-0862">Zinc</keyword>
<evidence type="ECO:0000256" key="1">
    <source>
        <dbReference type="ARBA" id="ARBA00022723"/>
    </source>
</evidence>
<dbReference type="OrthoDB" id="436852at2759"/>
<dbReference type="SMART" id="SM00249">
    <property type="entry name" value="PHD"/>
    <property type="match status" value="1"/>
</dbReference>
<dbReference type="RefSeq" id="XP_017991240.1">
    <property type="nucleotide sequence ID" value="XM_018136282.1"/>
</dbReference>
<feature type="region of interest" description="Disordered" evidence="5">
    <location>
        <begin position="67"/>
        <end position="89"/>
    </location>
</feature>
<proteinExistence type="predicted"/>
<dbReference type="InterPro" id="IPR001965">
    <property type="entry name" value="Znf_PHD"/>
</dbReference>
<evidence type="ECO:0000256" key="5">
    <source>
        <dbReference type="SAM" id="MobiDB-lite"/>
    </source>
</evidence>
<evidence type="ECO:0000259" key="6">
    <source>
        <dbReference type="PROSITE" id="PS50016"/>
    </source>
</evidence>
<feature type="region of interest" description="Disordered" evidence="5">
    <location>
        <begin position="366"/>
        <end position="392"/>
    </location>
</feature>
<gene>
    <name evidence="7" type="ORF">Malapachy_1784</name>
</gene>
<dbReference type="InterPro" id="IPR013083">
    <property type="entry name" value="Znf_RING/FYVE/PHD"/>
</dbReference>
<dbReference type="Proteomes" id="UP000037751">
    <property type="component" value="Unassembled WGS sequence"/>
</dbReference>
<dbReference type="GeneID" id="28728157"/>
<dbReference type="InterPro" id="IPR019787">
    <property type="entry name" value="Znf_PHD-finger"/>
</dbReference>
<dbReference type="VEuPathDB" id="FungiDB:Malapachy_1784"/>
<feature type="compositionally biased region" description="Low complexity" evidence="5">
    <location>
        <begin position="79"/>
        <end position="88"/>
    </location>
</feature>
<dbReference type="GO" id="GO:0008270">
    <property type="term" value="F:zinc ion binding"/>
    <property type="evidence" value="ECO:0007669"/>
    <property type="project" value="UniProtKB-KW"/>
</dbReference>
<keyword evidence="1" id="KW-0479">Metal-binding</keyword>
<comment type="caution">
    <text evidence="7">The sequence shown here is derived from an EMBL/GenBank/DDBJ whole genome shotgun (WGS) entry which is preliminary data.</text>
</comment>
<dbReference type="Pfam" id="PF00628">
    <property type="entry name" value="PHD"/>
    <property type="match status" value="1"/>
</dbReference>
<dbReference type="STRING" id="77020.A0A0M8MKX0"/>
<dbReference type="InterPro" id="IPR011011">
    <property type="entry name" value="Znf_FYVE_PHD"/>
</dbReference>
<feature type="compositionally biased region" description="Pro residues" evidence="5">
    <location>
        <begin position="1"/>
        <end position="10"/>
    </location>
</feature>
<keyword evidence="2 4" id="KW-0863">Zinc-finger</keyword>
<reference evidence="7 8" key="1">
    <citation type="submission" date="2015-07" db="EMBL/GenBank/DDBJ databases">
        <title>Draft Genome Sequence of Malassezia furfur CBS1878 and Malassezia pachydermatis CBS1879.</title>
        <authorList>
            <person name="Triana S."/>
            <person name="Ohm R."/>
            <person name="Gonzalez A."/>
            <person name="DeCock H."/>
            <person name="Restrepo S."/>
            <person name="Celis A."/>
        </authorList>
    </citation>
    <scope>NUCLEOTIDE SEQUENCE [LARGE SCALE GENOMIC DNA]</scope>
    <source>
        <strain evidence="7 8">CBS 1879</strain>
    </source>
</reference>
<evidence type="ECO:0000313" key="8">
    <source>
        <dbReference type="Proteomes" id="UP000037751"/>
    </source>
</evidence>
<name>A0A0M8MKX0_9BASI</name>
<feature type="compositionally biased region" description="Polar residues" evidence="5">
    <location>
        <begin position="449"/>
        <end position="463"/>
    </location>
</feature>
<dbReference type="Gene3D" id="3.30.40.10">
    <property type="entry name" value="Zinc/RING finger domain, C3HC4 (zinc finger)"/>
    <property type="match status" value="1"/>
</dbReference>
<feature type="region of interest" description="Disordered" evidence="5">
    <location>
        <begin position="141"/>
        <end position="160"/>
    </location>
</feature>
<evidence type="ECO:0000256" key="3">
    <source>
        <dbReference type="ARBA" id="ARBA00022833"/>
    </source>
</evidence>
<feature type="region of interest" description="Disordered" evidence="5">
    <location>
        <begin position="425"/>
        <end position="519"/>
    </location>
</feature>
<sequence>MTAGAMPPPSRRSGATTSLAPKRAKTRGSSARFPRAVGDKTHETPTSSSVWGRTQYTLYTQRPAHASAGMKCEPPMTPTSPLAPTTPTYQPKRARTELFACFETASSSSSTTPPRPALQPVTVEGFGRMVLHSDLLPAPPASLCASDKAPTTTPGPSSDALERRALVLQWLHGDDEDEDEVPSSTTYHPMVAKCLRERSRRYASTSLHTSAAQDMWIGLDGHRRPRGTKRPHPRRVASTMQSLQASGLSPVMGCHCGFTDKHMGMVQCDGCQRWLHLACVGVSHVDQLPPTDWVCDDCYESRAALSHAPSPTTARPAPMLAAWPSQPWTLSLAPSPSRMLDDDWMPSSSVAASPVWSRHVSMSSDAAHASSPARPCRTPSPPPAPFANAMTPSRHFTPYTNAEWLPTPTGLLAYTPHSAWRTPSNRGRAMYAPDSPTHSTYGARRAALSTPSDATPSFASDLTTDGVRLSSPMPDTPTGPSSKTRVLNMHLASPSPKTRTRPGVASPRWPGPMAWRCDE</sequence>
<feature type="domain" description="PHD-type" evidence="6">
    <location>
        <begin position="251"/>
        <end position="301"/>
    </location>
</feature>
<accession>A0A0M8MKX0</accession>
<feature type="region of interest" description="Disordered" evidence="5">
    <location>
        <begin position="1"/>
        <end position="49"/>
    </location>
</feature>
<evidence type="ECO:0000313" key="7">
    <source>
        <dbReference type="EMBL" id="KOS13608.1"/>
    </source>
</evidence>
<evidence type="ECO:0000256" key="4">
    <source>
        <dbReference type="PROSITE-ProRule" id="PRU00146"/>
    </source>
</evidence>
<dbReference type="InterPro" id="IPR019786">
    <property type="entry name" value="Zinc_finger_PHD-type_CS"/>
</dbReference>